<evidence type="ECO:0000256" key="3">
    <source>
        <dbReference type="ARBA" id="ARBA00011870"/>
    </source>
</evidence>
<dbReference type="GO" id="GO:0030261">
    <property type="term" value="P:chromosome condensation"/>
    <property type="evidence" value="ECO:0007669"/>
    <property type="project" value="UniProtKB-KW"/>
</dbReference>
<evidence type="ECO:0000313" key="8">
    <source>
        <dbReference type="Proteomes" id="UP000596192"/>
    </source>
</evidence>
<dbReference type="RefSeq" id="WP_165493862.1">
    <property type="nucleotide sequence ID" value="NZ_JBHLST010000042.1"/>
</dbReference>
<dbReference type="CDD" id="cd13831">
    <property type="entry name" value="HU"/>
    <property type="match status" value="1"/>
</dbReference>
<accession>A0AAQ0BZ29</accession>
<sequence length="109" mass="12188">MQHREERKDTTTRIVTEVIMRKPELAAAIAEKTDLTRDQANRVLNAMLEEITSALNRKDSVTLVGFGTFMQRHRGARTGKNPQTGQPVKIRASNTVAFKPGKSLRDAVN</sequence>
<evidence type="ECO:0000256" key="5">
    <source>
        <dbReference type="ARBA" id="ARBA00023125"/>
    </source>
</evidence>
<comment type="function">
    <text evidence="1">Histone-like DNA-binding protein which is capable of wrapping DNA to stabilize it, and thus to prevent its denaturation under extreme environmental conditions.</text>
</comment>
<proteinExistence type="inferred from homology"/>
<dbReference type="GO" id="GO:0005829">
    <property type="term" value="C:cytosol"/>
    <property type="evidence" value="ECO:0007669"/>
    <property type="project" value="TreeGrafter"/>
</dbReference>
<comment type="similarity">
    <text evidence="2 6">Belongs to the bacterial histone-like protein family.</text>
</comment>
<dbReference type="GO" id="GO:0030527">
    <property type="term" value="F:structural constituent of chromatin"/>
    <property type="evidence" value="ECO:0007669"/>
    <property type="project" value="InterPro"/>
</dbReference>
<dbReference type="EMBL" id="CP066310">
    <property type="protein sequence ID" value="QQE89143.1"/>
    <property type="molecule type" value="Genomic_DNA"/>
</dbReference>
<dbReference type="PANTHER" id="PTHR33175">
    <property type="entry name" value="DNA-BINDING PROTEIN HU"/>
    <property type="match status" value="1"/>
</dbReference>
<dbReference type="AlphaFoldDB" id="A0AAQ0BZ29"/>
<dbReference type="SUPFAM" id="SSF47729">
    <property type="entry name" value="IHF-like DNA-binding proteins"/>
    <property type="match status" value="1"/>
</dbReference>
<dbReference type="PROSITE" id="PS00045">
    <property type="entry name" value="HISTONE_LIKE"/>
    <property type="match status" value="1"/>
</dbReference>
<dbReference type="SMART" id="SM00411">
    <property type="entry name" value="BHL"/>
    <property type="match status" value="1"/>
</dbReference>
<keyword evidence="5 7" id="KW-0238">DNA-binding</keyword>
<evidence type="ECO:0000256" key="2">
    <source>
        <dbReference type="ARBA" id="ARBA00010529"/>
    </source>
</evidence>
<dbReference type="PANTHER" id="PTHR33175:SF3">
    <property type="entry name" value="DNA-BINDING PROTEIN HU-BETA"/>
    <property type="match status" value="1"/>
</dbReference>
<keyword evidence="4" id="KW-0226">DNA condensation</keyword>
<dbReference type="Pfam" id="PF00216">
    <property type="entry name" value="Bac_DNA_binding"/>
    <property type="match status" value="1"/>
</dbReference>
<evidence type="ECO:0000256" key="4">
    <source>
        <dbReference type="ARBA" id="ARBA00023067"/>
    </source>
</evidence>
<dbReference type="Proteomes" id="UP000596192">
    <property type="component" value="Chromosome"/>
</dbReference>
<dbReference type="GO" id="GO:0003677">
    <property type="term" value="F:DNA binding"/>
    <property type="evidence" value="ECO:0007669"/>
    <property type="project" value="UniProtKB-KW"/>
</dbReference>
<name>A0AAQ0BZ29_9GAMM</name>
<evidence type="ECO:0000313" key="7">
    <source>
        <dbReference type="EMBL" id="QQE89143.1"/>
    </source>
</evidence>
<protein>
    <submittedName>
        <fullName evidence="7">HU family DNA-binding protein</fullName>
    </submittedName>
</protein>
<dbReference type="InterPro" id="IPR010992">
    <property type="entry name" value="IHF-like_DNA-bd_dom_sf"/>
</dbReference>
<comment type="subunit">
    <text evidence="3">Heterodimer of an alpha and a beta chain.</text>
</comment>
<dbReference type="InterPro" id="IPR000119">
    <property type="entry name" value="Hist_DNA-bd"/>
</dbReference>
<evidence type="ECO:0000256" key="6">
    <source>
        <dbReference type="RuleBase" id="RU003939"/>
    </source>
</evidence>
<evidence type="ECO:0000256" key="1">
    <source>
        <dbReference type="ARBA" id="ARBA00003819"/>
    </source>
</evidence>
<reference evidence="7 8" key="1">
    <citation type="submission" date="2020-12" db="EMBL/GenBank/DDBJ databases">
        <title>Genomic Analysis and Response surface optimization of nitrogen-fixing conditions for A. chroococcum strain HR1, Isolation from rhizosphere soil.</title>
        <authorList>
            <person name="Li J."/>
            <person name="Yang H."/>
            <person name="Liu H."/>
            <person name="Wang C."/>
            <person name="Tian Y."/>
            <person name="Lu X.Y."/>
        </authorList>
    </citation>
    <scope>NUCLEOTIDE SEQUENCE [LARGE SCALE GENOMIC DNA]</scope>
    <source>
        <strain evidence="7 8">HR1</strain>
    </source>
</reference>
<organism evidence="7 8">
    <name type="scientific">Azotobacter chroococcum</name>
    <dbReference type="NCBI Taxonomy" id="353"/>
    <lineage>
        <taxon>Bacteria</taxon>
        <taxon>Pseudomonadati</taxon>
        <taxon>Pseudomonadota</taxon>
        <taxon>Gammaproteobacteria</taxon>
        <taxon>Pseudomonadales</taxon>
        <taxon>Pseudomonadaceae</taxon>
        <taxon>Azotobacter</taxon>
    </lineage>
</organism>
<dbReference type="Gene3D" id="4.10.520.10">
    <property type="entry name" value="IHF-like DNA-binding proteins"/>
    <property type="match status" value="1"/>
</dbReference>
<gene>
    <name evidence="7" type="ORF">GKQ51_01885</name>
</gene>
<dbReference type="PRINTS" id="PR01727">
    <property type="entry name" value="DNABINDINGHU"/>
</dbReference>
<dbReference type="InterPro" id="IPR020816">
    <property type="entry name" value="Histone-like_DNA-bd_CS"/>
</dbReference>